<dbReference type="InterPro" id="IPR013057">
    <property type="entry name" value="AA_transpt_TM"/>
</dbReference>
<dbReference type="PANTHER" id="PTHR22950:SF458">
    <property type="entry name" value="SODIUM-COUPLED NEUTRAL AMINO ACID TRANSPORTER 11-RELATED"/>
    <property type="match status" value="1"/>
</dbReference>
<dbReference type="GO" id="GO:0005783">
    <property type="term" value="C:endoplasmic reticulum"/>
    <property type="evidence" value="ECO:0007669"/>
    <property type="project" value="TreeGrafter"/>
</dbReference>
<evidence type="ECO:0000259" key="10">
    <source>
        <dbReference type="Pfam" id="PF01490"/>
    </source>
</evidence>
<keyword evidence="5" id="KW-0029">Amino-acid transport</keyword>
<dbReference type="GO" id="GO:0016020">
    <property type="term" value="C:membrane"/>
    <property type="evidence" value="ECO:0007669"/>
    <property type="project" value="UniProtKB-SubCell"/>
</dbReference>
<name>A0A8H3UAH9_VENIN</name>
<dbReference type="Proteomes" id="UP000433883">
    <property type="component" value="Unassembled WGS sequence"/>
</dbReference>
<protein>
    <recommendedName>
        <fullName evidence="10">Amino acid transporter transmembrane domain-containing protein</fullName>
    </recommendedName>
</protein>
<feature type="transmembrane region" description="Helical" evidence="9">
    <location>
        <begin position="294"/>
        <end position="319"/>
    </location>
</feature>
<comment type="similarity">
    <text evidence="2">Belongs to the amino acid/polyamine transporter 2 family.</text>
</comment>
<feature type="transmembrane region" description="Helical" evidence="9">
    <location>
        <begin position="531"/>
        <end position="547"/>
    </location>
</feature>
<proteinExistence type="inferred from homology"/>
<dbReference type="GO" id="GO:0015179">
    <property type="term" value="F:L-amino acid transmembrane transporter activity"/>
    <property type="evidence" value="ECO:0007669"/>
    <property type="project" value="TreeGrafter"/>
</dbReference>
<keyword evidence="3" id="KW-0813">Transport</keyword>
<gene>
    <name evidence="11" type="ORF">BLS_007276</name>
</gene>
<reference evidence="11 12" key="1">
    <citation type="submission" date="2019-11" db="EMBL/GenBank/DDBJ databases">
        <title>Venturia inaequalis Genome Resource.</title>
        <authorList>
            <person name="Lichtner F.J."/>
        </authorList>
    </citation>
    <scope>NUCLEOTIDE SEQUENCE [LARGE SCALE GENOMIC DNA]</scope>
    <source>
        <strain evidence="11">Bline_iso_100314</strain>
    </source>
</reference>
<dbReference type="Pfam" id="PF01490">
    <property type="entry name" value="Aa_trans"/>
    <property type="match status" value="1"/>
</dbReference>
<evidence type="ECO:0000256" key="2">
    <source>
        <dbReference type="ARBA" id="ARBA00008066"/>
    </source>
</evidence>
<dbReference type="PANTHER" id="PTHR22950">
    <property type="entry name" value="AMINO ACID TRANSPORTER"/>
    <property type="match status" value="1"/>
</dbReference>
<feature type="transmembrane region" description="Helical" evidence="9">
    <location>
        <begin position="553"/>
        <end position="574"/>
    </location>
</feature>
<evidence type="ECO:0000256" key="9">
    <source>
        <dbReference type="SAM" id="Phobius"/>
    </source>
</evidence>
<feature type="transmembrane region" description="Helical" evidence="9">
    <location>
        <begin position="415"/>
        <end position="436"/>
    </location>
</feature>
<feature type="transmembrane region" description="Helical" evidence="9">
    <location>
        <begin position="490"/>
        <end position="510"/>
    </location>
</feature>
<evidence type="ECO:0000256" key="3">
    <source>
        <dbReference type="ARBA" id="ARBA00022448"/>
    </source>
</evidence>
<evidence type="ECO:0000313" key="11">
    <source>
        <dbReference type="EMBL" id="KAE9965991.1"/>
    </source>
</evidence>
<keyword evidence="7 9" id="KW-0472">Membrane</keyword>
<feature type="transmembrane region" description="Helical" evidence="9">
    <location>
        <begin position="250"/>
        <end position="273"/>
    </location>
</feature>
<feature type="region of interest" description="Disordered" evidence="8">
    <location>
        <begin position="60"/>
        <end position="82"/>
    </location>
</feature>
<feature type="compositionally biased region" description="Basic and acidic residues" evidence="8">
    <location>
        <begin position="60"/>
        <end position="69"/>
    </location>
</feature>
<evidence type="ECO:0000256" key="4">
    <source>
        <dbReference type="ARBA" id="ARBA00022692"/>
    </source>
</evidence>
<feature type="domain" description="Amino acid transporter transmembrane" evidence="10">
    <location>
        <begin position="219"/>
        <end position="606"/>
    </location>
</feature>
<comment type="caution">
    <text evidence="11">The sequence shown here is derived from an EMBL/GenBank/DDBJ whole genome shotgun (WGS) entry which is preliminary data.</text>
</comment>
<accession>A0A8H3UAH9</accession>
<evidence type="ECO:0000313" key="12">
    <source>
        <dbReference type="Proteomes" id="UP000433883"/>
    </source>
</evidence>
<evidence type="ECO:0000256" key="5">
    <source>
        <dbReference type="ARBA" id="ARBA00022970"/>
    </source>
</evidence>
<evidence type="ECO:0000256" key="7">
    <source>
        <dbReference type="ARBA" id="ARBA00023136"/>
    </source>
</evidence>
<organism evidence="11 12">
    <name type="scientific">Venturia inaequalis</name>
    <name type="common">Apple scab fungus</name>
    <dbReference type="NCBI Taxonomy" id="5025"/>
    <lineage>
        <taxon>Eukaryota</taxon>
        <taxon>Fungi</taxon>
        <taxon>Dikarya</taxon>
        <taxon>Ascomycota</taxon>
        <taxon>Pezizomycotina</taxon>
        <taxon>Dothideomycetes</taxon>
        <taxon>Pleosporomycetidae</taxon>
        <taxon>Venturiales</taxon>
        <taxon>Venturiaceae</taxon>
        <taxon>Venturia</taxon>
    </lineage>
</organism>
<keyword evidence="6 9" id="KW-1133">Transmembrane helix</keyword>
<feature type="transmembrane region" description="Helical" evidence="9">
    <location>
        <begin position="339"/>
        <end position="363"/>
    </location>
</feature>
<dbReference type="AlphaFoldDB" id="A0A8H3UAH9"/>
<comment type="subcellular location">
    <subcellularLocation>
        <location evidence="1">Membrane</location>
        <topology evidence="1">Multi-pass membrane protein</topology>
    </subcellularLocation>
</comment>
<dbReference type="EMBL" id="WNWQ01000562">
    <property type="protein sequence ID" value="KAE9965991.1"/>
    <property type="molecule type" value="Genomic_DNA"/>
</dbReference>
<feature type="transmembrane region" description="Helical" evidence="9">
    <location>
        <begin position="375"/>
        <end position="395"/>
    </location>
</feature>
<evidence type="ECO:0000256" key="6">
    <source>
        <dbReference type="ARBA" id="ARBA00022989"/>
    </source>
</evidence>
<evidence type="ECO:0000256" key="1">
    <source>
        <dbReference type="ARBA" id="ARBA00004141"/>
    </source>
</evidence>
<feature type="transmembrane region" description="Helical" evidence="9">
    <location>
        <begin position="586"/>
        <end position="608"/>
    </location>
</feature>
<feature type="transmembrane region" description="Helical" evidence="9">
    <location>
        <begin position="448"/>
        <end position="470"/>
    </location>
</feature>
<sequence>MYKTVAQIAENFQQDGNFRRGFGLTSQEGGWDVELLRWASLRDGGLQKTVVKPKIKEGTWELSDHDKQPMAKSKSAAQAASSSIANEETLSLLSSDSDDLVILPRPTPTPSPGYSASPDPIPLSRLVPMRQSSFAQQRPDGAPRTPNRVQFNDAPAIRTLTPRNSTNWIEEEDFLGRRDDSEEGEGVRLLRDMEPGAVTVASADVGFSPEDLLESARPKSGMRSAFMNMANSIIGAGIIGQPYAFRQAGLFTGVFLLVSLTFMVDWTIQLIVINSKLSGTDSFQGTVQHCFGRAGLIAISIAQWAFAFGGMLAFCIIIGDTIPTVFRAIFPSLEDTEFLWLLTDRRAIIIMFVLGISFPLSMYRDIAKLAKASTLALIGMLVICVTVVTQGFFVPSALRGQLRGSLIINKGITEAIGVISFAFVCHHNSLLIYGSLRKPTMDRFAKVTHYSTGISCVACLILALSGYLTFGDKTDGNVLNNFPDDNIMVNIARLCFGLNMLTTLPLECFVCREVMFTYFYPSEPHQQTRHVATTSALVIAAMALSLFTCDLGIVFELVGATSACALAYILPPLCYMKLSTRSWKSYAAAGCVVFGVVVMCITVFGAVVKMIDGSGTSKKCG</sequence>
<keyword evidence="4 9" id="KW-0812">Transmembrane</keyword>
<evidence type="ECO:0000256" key="8">
    <source>
        <dbReference type="SAM" id="MobiDB-lite"/>
    </source>
</evidence>
<feature type="compositionally biased region" description="Low complexity" evidence="8">
    <location>
        <begin position="71"/>
        <end position="82"/>
    </location>
</feature>
<feature type="region of interest" description="Disordered" evidence="8">
    <location>
        <begin position="99"/>
        <end position="124"/>
    </location>
</feature>
<feature type="transmembrane region" description="Helical" evidence="9">
    <location>
        <begin position="225"/>
        <end position="244"/>
    </location>
</feature>